<accession>A0A2R4XHR4</accession>
<protein>
    <submittedName>
        <fullName evidence="8">YicC family protein</fullName>
    </submittedName>
</protein>
<reference evidence="8 9" key="1">
    <citation type="submission" date="2018-04" db="EMBL/GenBank/DDBJ databases">
        <title>Bordetella sp. HZ20 isolated from seawater.</title>
        <authorList>
            <person name="Sun C."/>
        </authorList>
    </citation>
    <scope>NUCLEOTIDE SEQUENCE [LARGE SCALE GENOMIC DNA]</scope>
    <source>
        <strain evidence="8 9">HZ20</strain>
    </source>
</reference>
<dbReference type="KEGG" id="boz:DBV39_05650"/>
<keyword evidence="3" id="KW-0255">Endonuclease</keyword>
<keyword evidence="2" id="KW-0540">Nuclease</keyword>
<evidence type="ECO:0000256" key="1">
    <source>
        <dbReference type="ARBA" id="ARBA00001968"/>
    </source>
</evidence>
<dbReference type="GO" id="GO:0016787">
    <property type="term" value="F:hydrolase activity"/>
    <property type="evidence" value="ECO:0007669"/>
    <property type="project" value="UniProtKB-KW"/>
</dbReference>
<evidence type="ECO:0000256" key="4">
    <source>
        <dbReference type="ARBA" id="ARBA00022801"/>
    </source>
</evidence>
<keyword evidence="9" id="KW-1185">Reference proteome</keyword>
<dbReference type="Pfam" id="PF03755">
    <property type="entry name" value="YicC-like_N"/>
    <property type="match status" value="1"/>
</dbReference>
<organism evidence="8 9">
    <name type="scientific">Orrella marina</name>
    <dbReference type="NCBI Taxonomy" id="2163011"/>
    <lineage>
        <taxon>Bacteria</taxon>
        <taxon>Pseudomonadati</taxon>
        <taxon>Pseudomonadota</taxon>
        <taxon>Betaproteobacteria</taxon>
        <taxon>Burkholderiales</taxon>
        <taxon>Alcaligenaceae</taxon>
        <taxon>Orrella</taxon>
    </lineage>
</organism>
<sequence length="311" mass="34908">MQSMTGYGSAQAQGEPGSVTIEIRSVNSRYLDLSFRIPEELRQAEMPLRDLITRSIRRGKVEVRASYARAVSANDELVSDQLLETVNETYRKASKVIPTLQPPTLSDIMNWPDASRSQSDPGQWQKICQQACTQALSQLIENRAREGKRLAVILDDLASQIDEKVQALESRLPELVRLQHERLVNRMKEALEQAMPTGNLSAADFSERLNAEAGMFSLKADVAEELARLRSHLCELRSIIQIPECEAGQSSAKSASAQSKGHGKRLDFLFQEMNREANTLGSKSVHMDMTRTAIDLKLLIEQMREQIQNIE</sequence>
<evidence type="ECO:0000259" key="6">
    <source>
        <dbReference type="Pfam" id="PF03755"/>
    </source>
</evidence>
<name>A0A2R4XHR4_9BURK</name>
<dbReference type="PANTHER" id="PTHR30636:SF3">
    <property type="entry name" value="UPF0701 PROTEIN YICC"/>
    <property type="match status" value="1"/>
</dbReference>
<dbReference type="InterPro" id="IPR013551">
    <property type="entry name" value="YicC-like_C"/>
</dbReference>
<comment type="cofactor">
    <cofactor evidence="1">
        <name>a divalent metal cation</name>
        <dbReference type="ChEBI" id="CHEBI:60240"/>
    </cofactor>
</comment>
<evidence type="ECO:0000313" key="9">
    <source>
        <dbReference type="Proteomes" id="UP000244571"/>
    </source>
</evidence>
<evidence type="ECO:0000313" key="8">
    <source>
        <dbReference type="EMBL" id="AWB33274.1"/>
    </source>
</evidence>
<gene>
    <name evidence="8" type="ORF">DBV39_05650</name>
</gene>
<evidence type="ECO:0000256" key="5">
    <source>
        <dbReference type="ARBA" id="ARBA00035648"/>
    </source>
</evidence>
<comment type="similarity">
    <text evidence="5">Belongs to the YicC/YloC family.</text>
</comment>
<dbReference type="InterPro" id="IPR013527">
    <property type="entry name" value="YicC-like_N"/>
</dbReference>
<feature type="domain" description="Endoribonuclease YicC-like C-terminal" evidence="7">
    <location>
        <begin position="171"/>
        <end position="311"/>
    </location>
</feature>
<evidence type="ECO:0000259" key="7">
    <source>
        <dbReference type="Pfam" id="PF08340"/>
    </source>
</evidence>
<dbReference type="Proteomes" id="UP000244571">
    <property type="component" value="Chromosome"/>
</dbReference>
<evidence type="ECO:0000256" key="3">
    <source>
        <dbReference type="ARBA" id="ARBA00022759"/>
    </source>
</evidence>
<dbReference type="NCBIfam" id="TIGR00255">
    <property type="entry name" value="YicC/YloC family endoribonuclease"/>
    <property type="match status" value="1"/>
</dbReference>
<dbReference type="InterPro" id="IPR005229">
    <property type="entry name" value="YicC/YloC-like"/>
</dbReference>
<dbReference type="RefSeq" id="WP_108620703.1">
    <property type="nucleotide sequence ID" value="NZ_CP028901.1"/>
</dbReference>
<evidence type="ECO:0000256" key="2">
    <source>
        <dbReference type="ARBA" id="ARBA00022722"/>
    </source>
</evidence>
<dbReference type="EMBL" id="CP028901">
    <property type="protein sequence ID" value="AWB33274.1"/>
    <property type="molecule type" value="Genomic_DNA"/>
</dbReference>
<feature type="domain" description="Endoribonuclease YicC-like N-terminal" evidence="6">
    <location>
        <begin position="1"/>
        <end position="151"/>
    </location>
</feature>
<dbReference type="PANTHER" id="PTHR30636">
    <property type="entry name" value="UPF0701 PROTEIN YICC"/>
    <property type="match status" value="1"/>
</dbReference>
<keyword evidence="4" id="KW-0378">Hydrolase</keyword>
<dbReference type="AlphaFoldDB" id="A0A2R4XHR4"/>
<proteinExistence type="inferred from homology"/>
<dbReference type="GO" id="GO:0004521">
    <property type="term" value="F:RNA endonuclease activity"/>
    <property type="evidence" value="ECO:0007669"/>
    <property type="project" value="InterPro"/>
</dbReference>
<dbReference type="OrthoDB" id="9771229at2"/>
<dbReference type="Pfam" id="PF08340">
    <property type="entry name" value="YicC-like_C"/>
    <property type="match status" value="1"/>
</dbReference>